<evidence type="ECO:0000313" key="3">
    <source>
        <dbReference type="EMBL" id="RZR71733.1"/>
    </source>
</evidence>
<organism evidence="3">
    <name type="scientific">Ensete ventricosum</name>
    <name type="common">Abyssinian banana</name>
    <name type="synonym">Musa ensete</name>
    <dbReference type="NCBI Taxonomy" id="4639"/>
    <lineage>
        <taxon>Eukaryota</taxon>
        <taxon>Viridiplantae</taxon>
        <taxon>Streptophyta</taxon>
        <taxon>Embryophyta</taxon>
        <taxon>Tracheophyta</taxon>
        <taxon>Spermatophyta</taxon>
        <taxon>Magnoliopsida</taxon>
        <taxon>Liliopsida</taxon>
        <taxon>Zingiberales</taxon>
        <taxon>Musaceae</taxon>
        <taxon>Ensete</taxon>
    </lineage>
</organism>
<proteinExistence type="predicted"/>
<keyword evidence="2" id="KW-0812">Transmembrane</keyword>
<keyword evidence="2" id="KW-1133">Transmembrane helix</keyword>
<reference evidence="3" key="1">
    <citation type="journal article" date="2018" name="Data Brief">
        <title>Genome sequence data from 17 accessions of Ensete ventricosum, a staple food crop for millions in Ethiopia.</title>
        <authorList>
            <person name="Yemataw Z."/>
            <person name="Muzemil S."/>
            <person name="Ambachew D."/>
            <person name="Tripathi L."/>
            <person name="Tesfaye K."/>
            <person name="Chala A."/>
            <person name="Farbos A."/>
            <person name="O'Neill P."/>
            <person name="Moore K."/>
            <person name="Grant M."/>
            <person name="Studholme D.J."/>
        </authorList>
    </citation>
    <scope>NUCLEOTIDE SEQUENCE [LARGE SCALE GENOMIC DNA]</scope>
    <source>
        <tissue evidence="3">Leaf</tissue>
    </source>
</reference>
<keyword evidence="2" id="KW-0472">Membrane</keyword>
<feature type="compositionally biased region" description="Polar residues" evidence="1">
    <location>
        <begin position="1"/>
        <end position="17"/>
    </location>
</feature>
<evidence type="ECO:0000256" key="2">
    <source>
        <dbReference type="SAM" id="Phobius"/>
    </source>
</evidence>
<accession>A0A444DLW6</accession>
<feature type="region of interest" description="Disordered" evidence="1">
    <location>
        <begin position="58"/>
        <end position="98"/>
    </location>
</feature>
<dbReference type="AlphaFoldDB" id="A0A444DLW6"/>
<protein>
    <submittedName>
        <fullName evidence="3">Uncharacterized protein</fullName>
    </submittedName>
</protein>
<feature type="region of interest" description="Disordered" evidence="1">
    <location>
        <begin position="1"/>
        <end position="22"/>
    </location>
</feature>
<name>A0A444DLW6_ENSVE</name>
<gene>
    <name evidence="3" type="ORF">BHM03_00006937</name>
</gene>
<evidence type="ECO:0000256" key="1">
    <source>
        <dbReference type="SAM" id="MobiDB-lite"/>
    </source>
</evidence>
<dbReference type="EMBL" id="KV875577">
    <property type="protein sequence ID" value="RZR71733.1"/>
    <property type="molecule type" value="Genomic_DNA"/>
</dbReference>
<feature type="transmembrane region" description="Helical" evidence="2">
    <location>
        <begin position="34"/>
        <end position="54"/>
    </location>
</feature>
<dbReference type="Proteomes" id="UP000290560">
    <property type="component" value="Unassembled WGS sequence"/>
</dbReference>
<sequence>MSPCSFSLSRETKSPTGDESFLHPQATYRESSTLFFLQVLPFLLLFFFSLPRLIPPEIGHRRSKSTGNDRFRVVTGRKQPQLAIPPDSGQSTYRSAGRPVRTAHTRWYDLISRTLGGSPTNQFDLD</sequence>